<dbReference type="EMBL" id="OZ034819">
    <property type="protein sequence ID" value="CAL1394901.1"/>
    <property type="molecule type" value="Genomic_DNA"/>
</dbReference>
<evidence type="ECO:0000313" key="1">
    <source>
        <dbReference type="EMBL" id="CAL1394901.1"/>
    </source>
</evidence>
<dbReference type="AlphaFoldDB" id="A0AAV2F9H7"/>
<organism evidence="1 2">
    <name type="scientific">Linum trigynum</name>
    <dbReference type="NCBI Taxonomy" id="586398"/>
    <lineage>
        <taxon>Eukaryota</taxon>
        <taxon>Viridiplantae</taxon>
        <taxon>Streptophyta</taxon>
        <taxon>Embryophyta</taxon>
        <taxon>Tracheophyta</taxon>
        <taxon>Spermatophyta</taxon>
        <taxon>Magnoliopsida</taxon>
        <taxon>eudicotyledons</taxon>
        <taxon>Gunneridae</taxon>
        <taxon>Pentapetalae</taxon>
        <taxon>rosids</taxon>
        <taxon>fabids</taxon>
        <taxon>Malpighiales</taxon>
        <taxon>Linaceae</taxon>
        <taxon>Linum</taxon>
    </lineage>
</organism>
<keyword evidence="2" id="KW-1185">Reference proteome</keyword>
<name>A0AAV2F9H7_9ROSI</name>
<reference evidence="1 2" key="1">
    <citation type="submission" date="2024-04" db="EMBL/GenBank/DDBJ databases">
        <authorList>
            <person name="Fracassetti M."/>
        </authorList>
    </citation>
    <scope>NUCLEOTIDE SEQUENCE [LARGE SCALE GENOMIC DNA]</scope>
</reference>
<protein>
    <submittedName>
        <fullName evidence="1">Uncharacterized protein</fullName>
    </submittedName>
</protein>
<sequence length="74" mass="8550">MWIAKRPTFDCVSKNPDVEREKLVKISITWEEEVGGDIVKNSEAGRKNQNMIRYRKDNGLARKAANFIMNLEPV</sequence>
<accession>A0AAV2F9H7</accession>
<dbReference type="Proteomes" id="UP001497516">
    <property type="component" value="Chromosome 6"/>
</dbReference>
<proteinExistence type="predicted"/>
<evidence type="ECO:0000313" key="2">
    <source>
        <dbReference type="Proteomes" id="UP001497516"/>
    </source>
</evidence>
<gene>
    <name evidence="1" type="ORF">LTRI10_LOCUS35371</name>
</gene>